<dbReference type="Proteomes" id="UP000509510">
    <property type="component" value="Chromosome IV"/>
</dbReference>
<gene>
    <name evidence="2" type="ORF">TRUGW13939_06951</name>
</gene>
<organism evidence="2 3">
    <name type="scientific">Talaromyces rugulosus</name>
    <name type="common">Penicillium rugulosum</name>
    <dbReference type="NCBI Taxonomy" id="121627"/>
    <lineage>
        <taxon>Eukaryota</taxon>
        <taxon>Fungi</taxon>
        <taxon>Dikarya</taxon>
        <taxon>Ascomycota</taxon>
        <taxon>Pezizomycotina</taxon>
        <taxon>Eurotiomycetes</taxon>
        <taxon>Eurotiomycetidae</taxon>
        <taxon>Eurotiales</taxon>
        <taxon>Trichocomaceae</taxon>
        <taxon>Talaromyces</taxon>
        <taxon>Talaromyces sect. Islandici</taxon>
    </lineage>
</organism>
<proteinExistence type="predicted"/>
<reference evidence="3" key="1">
    <citation type="submission" date="2020-06" db="EMBL/GenBank/DDBJ databases">
        <title>A chromosome-scale genome assembly of Talaromyces rugulosus W13939.</title>
        <authorList>
            <person name="Wang B."/>
            <person name="Guo L."/>
            <person name="Ye K."/>
            <person name="Wang L."/>
        </authorList>
    </citation>
    <scope>NUCLEOTIDE SEQUENCE [LARGE SCALE GENOMIC DNA]</scope>
    <source>
        <strain evidence="3">W13939</strain>
    </source>
</reference>
<dbReference type="AlphaFoldDB" id="A0A7H8R0A5"/>
<sequence>MWRLGQSQSEPSQVTASNLGHAHSFITGEFSPQMARRAPIESPYGHQLTRRVTWRSSTYKIIAYLYVLGILYIVWLIRDLFWLPFSSSPYSSHADPNGNQAFPKEYVTYISFRFEIEAILDEY</sequence>
<name>A0A7H8R0A5_TALRU</name>
<keyword evidence="1" id="KW-0472">Membrane</keyword>
<accession>A0A7H8R0A5</accession>
<dbReference type="RefSeq" id="XP_035345986.1">
    <property type="nucleotide sequence ID" value="XM_035490093.1"/>
</dbReference>
<evidence type="ECO:0000256" key="1">
    <source>
        <dbReference type="SAM" id="Phobius"/>
    </source>
</evidence>
<keyword evidence="3" id="KW-1185">Reference proteome</keyword>
<protein>
    <submittedName>
        <fullName evidence="2">Uncharacterized protein</fullName>
    </submittedName>
</protein>
<keyword evidence="1" id="KW-1133">Transmembrane helix</keyword>
<keyword evidence="1" id="KW-0812">Transmembrane</keyword>
<evidence type="ECO:0000313" key="3">
    <source>
        <dbReference type="Proteomes" id="UP000509510"/>
    </source>
</evidence>
<dbReference type="OrthoDB" id="4220182at2759"/>
<feature type="transmembrane region" description="Helical" evidence="1">
    <location>
        <begin position="58"/>
        <end position="77"/>
    </location>
</feature>
<evidence type="ECO:0000313" key="2">
    <source>
        <dbReference type="EMBL" id="QKX59809.1"/>
    </source>
</evidence>
<dbReference type="KEGG" id="trg:TRUGW13939_06951"/>
<dbReference type="GeneID" id="55994444"/>
<dbReference type="EMBL" id="CP055901">
    <property type="protein sequence ID" value="QKX59809.1"/>
    <property type="molecule type" value="Genomic_DNA"/>
</dbReference>